<protein>
    <submittedName>
        <fullName evidence="1">Uncharacterized protein</fullName>
    </submittedName>
</protein>
<dbReference type="AlphaFoldDB" id="A0A1K2I514"/>
<proteinExistence type="predicted"/>
<dbReference type="EMBL" id="LT634362">
    <property type="protein sequence ID" value="SFZ87435.1"/>
    <property type="molecule type" value="Genomic_DNA"/>
</dbReference>
<name>A0A1K2I514_9LACO</name>
<gene>
    <name evidence="1" type="ORF">LREN565_0548</name>
</gene>
<evidence type="ECO:0000313" key="1">
    <source>
        <dbReference type="EMBL" id="SFZ87435.1"/>
    </source>
</evidence>
<reference evidence="1" key="1">
    <citation type="submission" date="2016-11" db="EMBL/GenBank/DDBJ databases">
        <authorList>
            <person name="Jaros S."/>
            <person name="Januszkiewicz K."/>
            <person name="Wedrychowicz H."/>
        </authorList>
    </citation>
    <scope>NUCLEOTIDE SEQUENCE</scope>
    <source>
        <strain evidence="1">ACA-DC 565</strain>
    </source>
</reference>
<accession>A0A1K2I514</accession>
<organism evidence="1">
    <name type="scientific">Loigolactobacillus rennini</name>
    <dbReference type="NCBI Taxonomy" id="238013"/>
    <lineage>
        <taxon>Bacteria</taxon>
        <taxon>Bacillati</taxon>
        <taxon>Bacillota</taxon>
        <taxon>Bacilli</taxon>
        <taxon>Lactobacillales</taxon>
        <taxon>Lactobacillaceae</taxon>
        <taxon>Loigolactobacillus</taxon>
    </lineage>
</organism>
<sequence>MVPPKLCRFSTPLLLKAQPPQSLLIFIIALKGPLTADSAVSHLPTAR</sequence>